<dbReference type="PROSITE" id="PS00250">
    <property type="entry name" value="TGF_BETA_1"/>
    <property type="match status" value="1"/>
</dbReference>
<feature type="signal peptide" evidence="8">
    <location>
        <begin position="1"/>
        <end position="20"/>
    </location>
</feature>
<dbReference type="GO" id="GO:0008083">
    <property type="term" value="F:growth factor activity"/>
    <property type="evidence" value="ECO:0007669"/>
    <property type="project" value="UniProtKB-KW"/>
</dbReference>
<evidence type="ECO:0000256" key="7">
    <source>
        <dbReference type="SAM" id="MobiDB-lite"/>
    </source>
</evidence>
<keyword evidence="3" id="KW-0964">Secreted</keyword>
<evidence type="ECO:0000256" key="1">
    <source>
        <dbReference type="ARBA" id="ARBA00004613"/>
    </source>
</evidence>
<dbReference type="Proteomes" id="UP000827092">
    <property type="component" value="Unassembled WGS sequence"/>
</dbReference>
<sequence length="367" mass="41131">MTTLRLALLLLVLLMGRAHMRPQETGFDPAVARKMMEFKTEMIKSRILEEVNLLEPPVVTEPVTVSEDMLRLLESKDLEESILGEGDNLIAYPVNDDTSCENVTSCSRYEYELPADNKLSFVHIWIRNTDPDQPMNLSVCVAYSADIDDRPCEIFQNATEVKREKGWGIYELPRRLVSESNGDQLLCTVDIIGPPFNDFKDDQKPFIVASRNNEAILRRRRSTGSGGTGGTGSGSTATGSKNCTCCLVDFHVSFEDINWHWVVAPKKFNAYMCYGKCSSQINSYRSNYHQMVHTVTNINKTTSSVVEKKTKTAEEASWTPCCSPTKLSPLSMIYVEGNTTAIANSTKAPTYIYHKIPNMITESCGCW</sequence>
<dbReference type="EMBL" id="JAFNEN010000696">
    <property type="protein sequence ID" value="KAG8178442.1"/>
    <property type="molecule type" value="Genomic_DNA"/>
</dbReference>
<name>A0AAV6U3D6_9ARAC</name>
<evidence type="ECO:0000259" key="9">
    <source>
        <dbReference type="PROSITE" id="PS51362"/>
    </source>
</evidence>
<keyword evidence="4 6" id="KW-0339">Growth factor</keyword>
<organism evidence="10 11">
    <name type="scientific">Oedothorax gibbosus</name>
    <dbReference type="NCBI Taxonomy" id="931172"/>
    <lineage>
        <taxon>Eukaryota</taxon>
        <taxon>Metazoa</taxon>
        <taxon>Ecdysozoa</taxon>
        <taxon>Arthropoda</taxon>
        <taxon>Chelicerata</taxon>
        <taxon>Arachnida</taxon>
        <taxon>Araneae</taxon>
        <taxon>Araneomorphae</taxon>
        <taxon>Entelegynae</taxon>
        <taxon>Araneoidea</taxon>
        <taxon>Linyphiidae</taxon>
        <taxon>Erigoninae</taxon>
        <taxon>Oedothorax</taxon>
    </lineage>
</organism>
<dbReference type="CDD" id="cd13752">
    <property type="entry name" value="TGF_beta_INHB"/>
    <property type="match status" value="1"/>
</dbReference>
<dbReference type="AlphaFoldDB" id="A0AAV6U3D6"/>
<dbReference type="Gene3D" id="2.10.90.10">
    <property type="entry name" value="Cystine-knot cytokines"/>
    <property type="match status" value="1"/>
</dbReference>
<evidence type="ECO:0000256" key="2">
    <source>
        <dbReference type="ARBA" id="ARBA00006656"/>
    </source>
</evidence>
<protein>
    <recommendedName>
        <fullName evidence="9">TGF-beta family profile domain-containing protein</fullName>
    </recommendedName>
</protein>
<accession>A0AAV6U3D6</accession>
<comment type="caution">
    <text evidence="10">The sequence shown here is derived from an EMBL/GenBank/DDBJ whole genome shotgun (WGS) entry which is preliminary data.</text>
</comment>
<evidence type="ECO:0000256" key="5">
    <source>
        <dbReference type="ARBA" id="ARBA00023157"/>
    </source>
</evidence>
<dbReference type="Pfam" id="PF00019">
    <property type="entry name" value="TGF_beta"/>
    <property type="match status" value="1"/>
</dbReference>
<dbReference type="InterPro" id="IPR017948">
    <property type="entry name" value="TGFb_CS"/>
</dbReference>
<evidence type="ECO:0000256" key="4">
    <source>
        <dbReference type="ARBA" id="ARBA00023030"/>
    </source>
</evidence>
<dbReference type="InterPro" id="IPR029034">
    <property type="entry name" value="Cystine-knot_cytokine"/>
</dbReference>
<dbReference type="PROSITE" id="PS51362">
    <property type="entry name" value="TGF_BETA_2"/>
    <property type="match status" value="1"/>
</dbReference>
<feature type="compositionally biased region" description="Gly residues" evidence="7">
    <location>
        <begin position="224"/>
        <end position="233"/>
    </location>
</feature>
<dbReference type="PANTHER" id="PTHR11848:SF262">
    <property type="entry name" value="LD29161P"/>
    <property type="match status" value="1"/>
</dbReference>
<dbReference type="SMART" id="SM00204">
    <property type="entry name" value="TGFB"/>
    <property type="match status" value="1"/>
</dbReference>
<evidence type="ECO:0000256" key="3">
    <source>
        <dbReference type="ARBA" id="ARBA00022525"/>
    </source>
</evidence>
<dbReference type="PANTHER" id="PTHR11848">
    <property type="entry name" value="TGF-BETA FAMILY"/>
    <property type="match status" value="1"/>
</dbReference>
<feature type="region of interest" description="Disordered" evidence="7">
    <location>
        <begin position="218"/>
        <end position="237"/>
    </location>
</feature>
<keyword evidence="5" id="KW-1015">Disulfide bond</keyword>
<comment type="similarity">
    <text evidence="2 6">Belongs to the TGF-beta family.</text>
</comment>
<feature type="domain" description="TGF-beta family profile" evidence="9">
    <location>
        <begin position="218"/>
        <end position="367"/>
    </location>
</feature>
<keyword evidence="11" id="KW-1185">Reference proteome</keyword>
<evidence type="ECO:0000313" key="11">
    <source>
        <dbReference type="Proteomes" id="UP000827092"/>
    </source>
</evidence>
<evidence type="ECO:0000256" key="8">
    <source>
        <dbReference type="SAM" id="SignalP"/>
    </source>
</evidence>
<dbReference type="GO" id="GO:0005125">
    <property type="term" value="F:cytokine activity"/>
    <property type="evidence" value="ECO:0007669"/>
    <property type="project" value="TreeGrafter"/>
</dbReference>
<feature type="chain" id="PRO_5043406273" description="TGF-beta family profile domain-containing protein" evidence="8">
    <location>
        <begin position="21"/>
        <end position="367"/>
    </location>
</feature>
<dbReference type="GO" id="GO:0005615">
    <property type="term" value="C:extracellular space"/>
    <property type="evidence" value="ECO:0007669"/>
    <property type="project" value="TreeGrafter"/>
</dbReference>
<dbReference type="InterPro" id="IPR015615">
    <property type="entry name" value="TGF-beta-rel"/>
</dbReference>
<dbReference type="SUPFAM" id="SSF57501">
    <property type="entry name" value="Cystine-knot cytokines"/>
    <property type="match status" value="1"/>
</dbReference>
<proteinExistence type="inferred from homology"/>
<evidence type="ECO:0000256" key="6">
    <source>
        <dbReference type="RuleBase" id="RU000354"/>
    </source>
</evidence>
<dbReference type="InterPro" id="IPR001839">
    <property type="entry name" value="TGF-b_C"/>
</dbReference>
<gene>
    <name evidence="10" type="ORF">JTE90_016114</name>
</gene>
<evidence type="ECO:0000313" key="10">
    <source>
        <dbReference type="EMBL" id="KAG8178442.1"/>
    </source>
</evidence>
<comment type="subcellular location">
    <subcellularLocation>
        <location evidence="1">Secreted</location>
    </subcellularLocation>
</comment>
<keyword evidence="8" id="KW-0732">Signal</keyword>
<reference evidence="10 11" key="1">
    <citation type="journal article" date="2022" name="Nat. Ecol. Evol.">
        <title>A masculinizing supergene underlies an exaggerated male reproductive morph in a spider.</title>
        <authorList>
            <person name="Hendrickx F."/>
            <person name="De Corte Z."/>
            <person name="Sonet G."/>
            <person name="Van Belleghem S.M."/>
            <person name="Kostlbacher S."/>
            <person name="Vangestel C."/>
        </authorList>
    </citation>
    <scope>NUCLEOTIDE SEQUENCE [LARGE SCALE GENOMIC DNA]</scope>
    <source>
        <strain evidence="10">W744_W776</strain>
    </source>
</reference>